<reference evidence="5" key="1">
    <citation type="journal article" date="2019" name="Int. J. Syst. Evol. Microbiol.">
        <title>The Global Catalogue of Microorganisms (GCM) 10K type strain sequencing project: providing services to taxonomists for standard genome sequencing and annotation.</title>
        <authorList>
            <consortium name="The Broad Institute Genomics Platform"/>
            <consortium name="The Broad Institute Genome Sequencing Center for Infectious Disease"/>
            <person name="Wu L."/>
            <person name="Ma J."/>
        </authorList>
    </citation>
    <scope>NUCLEOTIDE SEQUENCE [LARGE SCALE GENOMIC DNA]</scope>
    <source>
        <strain evidence="5">JCM 18063</strain>
    </source>
</reference>
<feature type="region of interest" description="Disordered" evidence="1">
    <location>
        <begin position="203"/>
        <end position="227"/>
    </location>
</feature>
<evidence type="ECO:0000256" key="2">
    <source>
        <dbReference type="SAM" id="SignalP"/>
    </source>
</evidence>
<evidence type="ECO:0000259" key="3">
    <source>
        <dbReference type="Pfam" id="PF03413"/>
    </source>
</evidence>
<evidence type="ECO:0000256" key="1">
    <source>
        <dbReference type="SAM" id="MobiDB-lite"/>
    </source>
</evidence>
<dbReference type="RefSeq" id="WP_172150895.1">
    <property type="nucleotide sequence ID" value="NZ_BAABID010000006.1"/>
</dbReference>
<accession>A0ABP8Y6R9</accession>
<keyword evidence="5" id="KW-1185">Reference proteome</keyword>
<dbReference type="Pfam" id="PF03413">
    <property type="entry name" value="PepSY"/>
    <property type="match status" value="1"/>
</dbReference>
<feature type="chain" id="PRO_5045830529" description="PepSY domain-containing protein" evidence="2">
    <location>
        <begin position="32"/>
        <end position="227"/>
    </location>
</feature>
<comment type="caution">
    <text evidence="4">The sequence shown here is derived from an EMBL/GenBank/DDBJ whole genome shotgun (WGS) entry which is preliminary data.</text>
</comment>
<sequence length="227" mass="22258">MTPRLTRSAGMPALALAAVLALSGCTGDDDATPGEAVTLPSASESADEPTAEESSAEDGAADDDGSDDGGADDDGADDSDGGAGGAGGDDSAPTDRTTTGLSAIALAEAETGGAAYALDDEDGGWQVDVADGDRSVEVTTNAAGTEVTGTESGDLDGEDRDALDATQVSLSEAVQRVVGQSGGALQDAELDVDDGAAHWSVGVTLPDGGDQDFTVSLETGEVSQDDD</sequence>
<dbReference type="PROSITE" id="PS51257">
    <property type="entry name" value="PROKAR_LIPOPROTEIN"/>
    <property type="match status" value="1"/>
</dbReference>
<feature type="region of interest" description="Disordered" evidence="1">
    <location>
        <begin position="24"/>
        <end position="102"/>
    </location>
</feature>
<feature type="signal peptide" evidence="2">
    <location>
        <begin position="1"/>
        <end position="31"/>
    </location>
</feature>
<dbReference type="Proteomes" id="UP001500956">
    <property type="component" value="Unassembled WGS sequence"/>
</dbReference>
<feature type="compositionally biased region" description="Acidic residues" evidence="1">
    <location>
        <begin position="45"/>
        <end position="80"/>
    </location>
</feature>
<gene>
    <name evidence="4" type="ORF">GCM10023216_10540</name>
</gene>
<proteinExistence type="predicted"/>
<protein>
    <recommendedName>
        <fullName evidence="3">PepSY domain-containing protein</fullName>
    </recommendedName>
</protein>
<dbReference type="InterPro" id="IPR025711">
    <property type="entry name" value="PepSY"/>
</dbReference>
<keyword evidence="2" id="KW-0732">Signal</keyword>
<dbReference type="Gene3D" id="3.10.450.40">
    <property type="match status" value="1"/>
</dbReference>
<name>A0ABP8Y6R9_9MICO</name>
<organism evidence="4 5">
    <name type="scientific">Isoptericola chiayiensis</name>
    <dbReference type="NCBI Taxonomy" id="579446"/>
    <lineage>
        <taxon>Bacteria</taxon>
        <taxon>Bacillati</taxon>
        <taxon>Actinomycetota</taxon>
        <taxon>Actinomycetes</taxon>
        <taxon>Micrococcales</taxon>
        <taxon>Promicromonosporaceae</taxon>
        <taxon>Isoptericola</taxon>
    </lineage>
</organism>
<dbReference type="EMBL" id="BAABID010000006">
    <property type="protein sequence ID" value="GAA4723012.1"/>
    <property type="molecule type" value="Genomic_DNA"/>
</dbReference>
<evidence type="ECO:0000313" key="4">
    <source>
        <dbReference type="EMBL" id="GAA4723012.1"/>
    </source>
</evidence>
<evidence type="ECO:0000313" key="5">
    <source>
        <dbReference type="Proteomes" id="UP001500956"/>
    </source>
</evidence>
<feature type="region of interest" description="Disordered" evidence="1">
    <location>
        <begin position="136"/>
        <end position="159"/>
    </location>
</feature>
<feature type="compositionally biased region" description="Polar residues" evidence="1">
    <location>
        <begin position="137"/>
        <end position="151"/>
    </location>
</feature>
<feature type="domain" description="PepSY" evidence="3">
    <location>
        <begin position="168"/>
        <end position="222"/>
    </location>
</feature>